<keyword evidence="1" id="KW-0812">Transmembrane</keyword>
<comment type="caution">
    <text evidence="2">The sequence shown here is derived from an EMBL/GenBank/DDBJ whole genome shotgun (WGS) entry which is preliminary data.</text>
</comment>
<proteinExistence type="predicted"/>
<dbReference type="InterPro" id="IPR050700">
    <property type="entry name" value="YIM1/Zinc_Alcohol_DH_Fams"/>
</dbReference>
<dbReference type="InterPro" id="IPR036291">
    <property type="entry name" value="NAD(P)-bd_dom_sf"/>
</dbReference>
<dbReference type="SUPFAM" id="SSF51735">
    <property type="entry name" value="NAD(P)-binding Rossmann-fold domains"/>
    <property type="match status" value="1"/>
</dbReference>
<dbReference type="Gene3D" id="3.90.180.10">
    <property type="entry name" value="Medium-chain alcohol dehydrogenases, catalytic domain"/>
    <property type="match status" value="1"/>
</dbReference>
<organism evidence="2 3">
    <name type="scientific">Portunus trituberculatus</name>
    <name type="common">Swimming crab</name>
    <name type="synonym">Neptunus trituberculatus</name>
    <dbReference type="NCBI Taxonomy" id="210409"/>
    <lineage>
        <taxon>Eukaryota</taxon>
        <taxon>Metazoa</taxon>
        <taxon>Ecdysozoa</taxon>
        <taxon>Arthropoda</taxon>
        <taxon>Crustacea</taxon>
        <taxon>Multicrustacea</taxon>
        <taxon>Malacostraca</taxon>
        <taxon>Eumalacostraca</taxon>
        <taxon>Eucarida</taxon>
        <taxon>Decapoda</taxon>
        <taxon>Pleocyemata</taxon>
        <taxon>Brachyura</taxon>
        <taxon>Eubrachyura</taxon>
        <taxon>Portunoidea</taxon>
        <taxon>Portunidae</taxon>
        <taxon>Portuninae</taxon>
        <taxon>Portunus</taxon>
    </lineage>
</organism>
<dbReference type="Gene3D" id="3.40.50.720">
    <property type="entry name" value="NAD(P)-binding Rossmann-like Domain"/>
    <property type="match status" value="1"/>
</dbReference>
<feature type="transmembrane region" description="Helical" evidence="1">
    <location>
        <begin position="105"/>
        <end position="138"/>
    </location>
</feature>
<dbReference type="OrthoDB" id="48317at2759"/>
<name>A0A5B7GUB0_PORTR</name>
<protein>
    <submittedName>
        <fullName evidence="2">Reticulon-4-interacting protein 1, mitochondrial</fullName>
    </submittedName>
</protein>
<dbReference type="Proteomes" id="UP000324222">
    <property type="component" value="Unassembled WGS sequence"/>
</dbReference>
<reference evidence="2 3" key="1">
    <citation type="submission" date="2019-05" db="EMBL/GenBank/DDBJ databases">
        <title>Another draft genome of Portunus trituberculatus and its Hox gene families provides insights of decapod evolution.</title>
        <authorList>
            <person name="Jeong J.-H."/>
            <person name="Song I."/>
            <person name="Kim S."/>
            <person name="Choi T."/>
            <person name="Kim D."/>
            <person name="Ryu S."/>
            <person name="Kim W."/>
        </authorList>
    </citation>
    <scope>NUCLEOTIDE SEQUENCE [LARGE SCALE GENOMIC DNA]</scope>
    <source>
        <tissue evidence="2">Muscle</tissue>
    </source>
</reference>
<sequence length="144" mass="15517">MEVARKWVPKISRKKQEEAQVCLMPDTVTLEEAASVPYAGLTAWSAVVVSGLVTPATAPRKRVVVLGASGGVGTLLCQLLTAWGAQVRLDHTSESIVQWQDSQDQLIVTLFLMIACSMVALQCSISYSLLCLAFRLIVSTINPA</sequence>
<keyword evidence="3" id="KW-1185">Reference proteome</keyword>
<accession>A0A5B7GUB0</accession>
<dbReference type="AlphaFoldDB" id="A0A5B7GUB0"/>
<evidence type="ECO:0000313" key="2">
    <source>
        <dbReference type="EMBL" id="MPC60598.1"/>
    </source>
</evidence>
<dbReference type="PANTHER" id="PTHR11695">
    <property type="entry name" value="ALCOHOL DEHYDROGENASE RELATED"/>
    <property type="match status" value="1"/>
</dbReference>
<gene>
    <name evidence="2" type="primary">rtn4ip1_0</name>
    <name evidence="2" type="ORF">E2C01_054651</name>
</gene>
<feature type="transmembrane region" description="Helical" evidence="1">
    <location>
        <begin position="36"/>
        <end position="56"/>
    </location>
</feature>
<evidence type="ECO:0000256" key="1">
    <source>
        <dbReference type="SAM" id="Phobius"/>
    </source>
</evidence>
<dbReference type="PANTHER" id="PTHR11695:SF294">
    <property type="entry name" value="RETICULON-4-INTERACTING PROTEIN 1, MITOCHONDRIAL"/>
    <property type="match status" value="1"/>
</dbReference>
<keyword evidence="1" id="KW-1133">Transmembrane helix</keyword>
<keyword evidence="1" id="KW-0472">Membrane</keyword>
<dbReference type="EMBL" id="VSRR010017707">
    <property type="protein sequence ID" value="MPC60598.1"/>
    <property type="molecule type" value="Genomic_DNA"/>
</dbReference>
<evidence type="ECO:0000313" key="3">
    <source>
        <dbReference type="Proteomes" id="UP000324222"/>
    </source>
</evidence>
<feature type="transmembrane region" description="Helical" evidence="1">
    <location>
        <begin position="63"/>
        <end position="85"/>
    </location>
</feature>
<dbReference type="GO" id="GO:0005739">
    <property type="term" value="C:mitochondrion"/>
    <property type="evidence" value="ECO:0007669"/>
    <property type="project" value="TreeGrafter"/>
</dbReference>